<dbReference type="STRING" id="1280946.HY29_09325"/>
<accession>A0A062UD60</accession>
<comment type="caution">
    <text evidence="1">The sequence shown here is derived from an EMBL/GenBank/DDBJ whole genome shotgun (WGS) entry which is preliminary data.</text>
</comment>
<keyword evidence="2" id="KW-1185">Reference proteome</keyword>
<evidence type="ECO:0000313" key="1">
    <source>
        <dbReference type="EMBL" id="KCZ56242.1"/>
    </source>
</evidence>
<dbReference type="RefSeq" id="WP_034792185.1">
    <property type="nucleotide sequence ID" value="NZ_AWFF01000025.1"/>
</dbReference>
<dbReference type="EMBL" id="AWFF01000025">
    <property type="protein sequence ID" value="KCZ56242.1"/>
    <property type="molecule type" value="Genomic_DNA"/>
</dbReference>
<protein>
    <recommendedName>
        <fullName evidence="3">Apea-like HEPN domain-containing protein</fullName>
    </recommendedName>
</protein>
<organism evidence="1 2">
    <name type="scientific">Hyphomonas beringensis</name>
    <dbReference type="NCBI Taxonomy" id="1280946"/>
    <lineage>
        <taxon>Bacteria</taxon>
        <taxon>Pseudomonadati</taxon>
        <taxon>Pseudomonadota</taxon>
        <taxon>Alphaproteobacteria</taxon>
        <taxon>Hyphomonadales</taxon>
        <taxon>Hyphomonadaceae</taxon>
        <taxon>Hyphomonas</taxon>
    </lineage>
</organism>
<evidence type="ECO:0000313" key="2">
    <source>
        <dbReference type="Proteomes" id="UP000027037"/>
    </source>
</evidence>
<dbReference type="PATRIC" id="fig|1280946.3.peg.662"/>
<name>A0A062UD60_9PROT</name>
<dbReference type="AlphaFoldDB" id="A0A062UD60"/>
<proteinExistence type="predicted"/>
<gene>
    <name evidence="1" type="ORF">HY29_09325</name>
</gene>
<reference evidence="1 2" key="1">
    <citation type="journal article" date="2014" name="Antonie Van Leeuwenhoek">
        <title>Hyphomonas beringensis sp. nov. and Hyphomonas chukchiensis sp. nov., isolated from surface seawater of the Bering Sea and Chukchi Sea.</title>
        <authorList>
            <person name="Li C."/>
            <person name="Lai Q."/>
            <person name="Li G."/>
            <person name="Dong C."/>
            <person name="Wang J."/>
            <person name="Liao Y."/>
            <person name="Shao Z."/>
        </authorList>
    </citation>
    <scope>NUCLEOTIDE SEQUENCE [LARGE SCALE GENOMIC DNA]</scope>
    <source>
        <strain evidence="1 2">25B14_1</strain>
    </source>
</reference>
<sequence>MFAGEDPERWRWIAVGLVTALKASAISALSAYETAAQEDVLDPANPGRVAPLAMLLRRTRSEQYLAPPERLDVPLSHLEAARRLAAYRNEVVHGADARRPATLCVDSLTSLGMIAHFLVKAPAFQVAEHGVICALARDEIAALQQQLEALG</sequence>
<dbReference type="Proteomes" id="UP000027037">
    <property type="component" value="Unassembled WGS sequence"/>
</dbReference>
<dbReference type="OrthoDB" id="7619898at2"/>
<evidence type="ECO:0008006" key="3">
    <source>
        <dbReference type="Google" id="ProtNLM"/>
    </source>
</evidence>